<dbReference type="AlphaFoldDB" id="A0A9P7ECU1"/>
<gene>
    <name evidence="1" type="ORF">BJ212DRAFT_140572</name>
</gene>
<comment type="caution">
    <text evidence="1">The sequence shown here is derived from an EMBL/GenBank/DDBJ whole genome shotgun (WGS) entry which is preliminary data.</text>
</comment>
<dbReference type="GeneID" id="64631421"/>
<sequence>MPTLSLSLHCFAVQIFQLHFKLQVNALTCQDVHSHDWMELFHQIADAVLKSIASEAHDRVMVVFTCSVTYTRKQISIRECHVFPQ</sequence>
<protein>
    <submittedName>
        <fullName evidence="1">Uncharacterized protein</fullName>
    </submittedName>
</protein>
<dbReference type="Proteomes" id="UP000807769">
    <property type="component" value="Unassembled WGS sequence"/>
</dbReference>
<dbReference type="EMBL" id="JABBWG010000013">
    <property type="protein sequence ID" value="KAG1817694.1"/>
    <property type="molecule type" value="Genomic_DNA"/>
</dbReference>
<proteinExistence type="predicted"/>
<dbReference type="RefSeq" id="XP_041193936.1">
    <property type="nucleotide sequence ID" value="XM_041337405.1"/>
</dbReference>
<reference evidence="1" key="1">
    <citation type="journal article" date="2020" name="New Phytol.">
        <title>Comparative genomics reveals dynamic genome evolution in host specialist ectomycorrhizal fungi.</title>
        <authorList>
            <person name="Lofgren L.A."/>
            <person name="Nguyen N.H."/>
            <person name="Vilgalys R."/>
            <person name="Ruytinx J."/>
            <person name="Liao H.L."/>
            <person name="Branco S."/>
            <person name="Kuo A."/>
            <person name="LaButti K."/>
            <person name="Lipzen A."/>
            <person name="Andreopoulos W."/>
            <person name="Pangilinan J."/>
            <person name="Riley R."/>
            <person name="Hundley H."/>
            <person name="Na H."/>
            <person name="Barry K."/>
            <person name="Grigoriev I.V."/>
            <person name="Stajich J.E."/>
            <person name="Kennedy P.G."/>
        </authorList>
    </citation>
    <scope>NUCLEOTIDE SEQUENCE</scope>
    <source>
        <strain evidence="1">MN1</strain>
    </source>
</reference>
<evidence type="ECO:0000313" key="1">
    <source>
        <dbReference type="EMBL" id="KAG1817694.1"/>
    </source>
</evidence>
<name>A0A9P7ECU1_9AGAM</name>
<accession>A0A9P7ECU1</accession>
<keyword evidence="2" id="KW-1185">Reference proteome</keyword>
<organism evidence="1 2">
    <name type="scientific">Suillus subaureus</name>
    <dbReference type="NCBI Taxonomy" id="48587"/>
    <lineage>
        <taxon>Eukaryota</taxon>
        <taxon>Fungi</taxon>
        <taxon>Dikarya</taxon>
        <taxon>Basidiomycota</taxon>
        <taxon>Agaricomycotina</taxon>
        <taxon>Agaricomycetes</taxon>
        <taxon>Agaricomycetidae</taxon>
        <taxon>Boletales</taxon>
        <taxon>Suillineae</taxon>
        <taxon>Suillaceae</taxon>
        <taxon>Suillus</taxon>
    </lineage>
</organism>
<evidence type="ECO:0000313" key="2">
    <source>
        <dbReference type="Proteomes" id="UP000807769"/>
    </source>
</evidence>